<evidence type="ECO:0000313" key="6">
    <source>
        <dbReference type="Proteomes" id="UP000727407"/>
    </source>
</evidence>
<feature type="compositionally biased region" description="Polar residues" evidence="4">
    <location>
        <begin position="821"/>
        <end position="832"/>
    </location>
</feature>
<dbReference type="InterPro" id="IPR036322">
    <property type="entry name" value="WD40_repeat_dom_sf"/>
</dbReference>
<feature type="region of interest" description="Disordered" evidence="4">
    <location>
        <begin position="651"/>
        <end position="709"/>
    </location>
</feature>
<evidence type="ECO:0000256" key="4">
    <source>
        <dbReference type="SAM" id="MobiDB-lite"/>
    </source>
</evidence>
<organism evidence="5 6">
    <name type="scientific">Clarias magur</name>
    <name type="common">Asian catfish</name>
    <name type="synonym">Macropteronotus magur</name>
    <dbReference type="NCBI Taxonomy" id="1594786"/>
    <lineage>
        <taxon>Eukaryota</taxon>
        <taxon>Metazoa</taxon>
        <taxon>Chordata</taxon>
        <taxon>Craniata</taxon>
        <taxon>Vertebrata</taxon>
        <taxon>Euteleostomi</taxon>
        <taxon>Actinopterygii</taxon>
        <taxon>Neopterygii</taxon>
        <taxon>Teleostei</taxon>
        <taxon>Ostariophysi</taxon>
        <taxon>Siluriformes</taxon>
        <taxon>Clariidae</taxon>
        <taxon>Clarias</taxon>
    </lineage>
</organism>
<feature type="compositionally biased region" description="Low complexity" evidence="4">
    <location>
        <begin position="538"/>
        <end position="601"/>
    </location>
</feature>
<keyword evidence="6" id="KW-1185">Reference proteome</keyword>
<dbReference type="InterPro" id="IPR045151">
    <property type="entry name" value="DCAF8"/>
</dbReference>
<dbReference type="InterPro" id="IPR001680">
    <property type="entry name" value="WD40_rpt"/>
</dbReference>
<feature type="non-terminal residue" evidence="5">
    <location>
        <position position="1137"/>
    </location>
</feature>
<dbReference type="PANTHER" id="PTHR15574:SF39">
    <property type="entry name" value="DDB1- AND CUL4-ASSOCIATED FACTOR 6"/>
    <property type="match status" value="1"/>
</dbReference>
<proteinExistence type="predicted"/>
<dbReference type="OrthoDB" id="4869960at2759"/>
<feature type="region of interest" description="Disordered" evidence="4">
    <location>
        <begin position="364"/>
        <end position="636"/>
    </location>
</feature>
<dbReference type="Pfam" id="PF00400">
    <property type="entry name" value="WD40"/>
    <property type="match status" value="2"/>
</dbReference>
<dbReference type="SMART" id="SM00320">
    <property type="entry name" value="WD40"/>
    <property type="match status" value="7"/>
</dbReference>
<name>A0A8J4UFP7_CLAMG</name>
<sequence>MLVGKGGEGSFESTMSCSGNLIWDVRKRAIGYGDPNVFRSNYLGRKEFVQRLKLEAILKVHDGCVNTISWSDTGEYILSGSDDTNLVITNPYNRKVKTTIRSGHRANIFSAKFMPHTNDQQIVSCSGDGIIFYTHTEKSADINRQCQMTCHYGTAYEIMTVPNDPYTFLSCGEDGTVRWFDLRMKTSCTKEDCKDDILINCRRAATSIAISPLVPYYLAVGCSDSSVRIYDRRMLGTRATGNYMGRGTTGMCVRFVPAHLTSKSCRVTSLCYSGDGQEVLVSYSSDYIYLFDPKDDQARELKGPSEERREELKQPPVKRLRLRGDWSDTGPRARPESERERDGEQSPNVSLMQRMSDMLSRWFEEASEAQSSRTRPQTRPRGVAARTLGAAATSENPSQETLGAEGPMEVEPATSAHSTPSASDSASASAPGPSSDSASGPASASASTPGPSTASAPGPSSASAPAPGPSSAPAPAPGPSSASASAPGPSSASAPGPSSASAPGPSSASAPGPSSASPPGPSSASPPGPSSASPPGPSSASAPGPSSAPGSVPATMSASAQPLSKSVSSSSSGSSSTVTVLPPSTSSTVDNTASSSSLLSSPDSEGQKSQTEVMTTRSATPTPSTEAVLSEYGPRRLPVSLVCRRLQRLLLLADPPGQGHRSASRASDSRTQGPDAQTHPSADSPSSAVNKQLGSMTLDEQPGSTEASGNVCCDMSASIGEACADVGIGTGSSTPAEKKSEGISSTAAAEKDSGACTPTPAVEDRIENISGHASEVDSGACSSSPAAEGRAGSSSGPGGVGSGTGRIATAAGTPEPVLSLHYSTEGTTTSTIKLDFTDEWSTLVSGSRTGGGGQKPAQARENQEPAKESPEHAGSVPVESKSSESGTERAAGSCQGSTSLQDSAISENPPAAEGGKRTEPGGEGAQGSTQPSRSNQDSDDSDDDPILIPSARYRGAQGQRFNFRGSAIGDRMIRRSAAARIQELLRRRKERREMEENETQNIRRPAIKMMYKGHRNSRTMIKESCFWGNNFVMSGSDCGHIFIWDRHTGEHLMLLEADNHVVNCLQPHPYDPILASSGIDYDIKIWSPLEQSPSFNRDLAEEVIARNELMLEETRNTITVPASFMLRMLASLNHLRT</sequence>
<dbReference type="GO" id="GO:0005737">
    <property type="term" value="C:cytoplasm"/>
    <property type="evidence" value="ECO:0007669"/>
    <property type="project" value="TreeGrafter"/>
</dbReference>
<dbReference type="AlphaFoldDB" id="A0A8J4UFP7"/>
<dbReference type="Gene3D" id="2.130.10.10">
    <property type="entry name" value="YVTN repeat-like/Quinoprotein amine dehydrogenase"/>
    <property type="match status" value="2"/>
</dbReference>
<evidence type="ECO:0000256" key="3">
    <source>
        <dbReference type="PROSITE-ProRule" id="PRU00221"/>
    </source>
</evidence>
<dbReference type="GO" id="GO:0045944">
    <property type="term" value="P:positive regulation of transcription by RNA polymerase II"/>
    <property type="evidence" value="ECO:0007669"/>
    <property type="project" value="TreeGrafter"/>
</dbReference>
<feature type="compositionally biased region" description="Basic and acidic residues" evidence="4">
    <location>
        <begin position="861"/>
        <end position="871"/>
    </location>
</feature>
<feature type="repeat" description="WD" evidence="3">
    <location>
        <begin position="1055"/>
        <end position="1087"/>
    </location>
</feature>
<protein>
    <submittedName>
        <fullName evidence="5">DDB1- and CUL4-associated factor 6 isoform X1</fullName>
    </submittedName>
</protein>
<feature type="compositionally biased region" description="Polar residues" evidence="4">
    <location>
        <begin position="664"/>
        <end position="695"/>
    </location>
</feature>
<evidence type="ECO:0000256" key="2">
    <source>
        <dbReference type="ARBA" id="ARBA00022737"/>
    </source>
</evidence>
<feature type="repeat" description="WD" evidence="3">
    <location>
        <begin position="58"/>
        <end position="88"/>
    </location>
</feature>
<feature type="region of interest" description="Disordered" evidence="4">
    <location>
        <begin position="298"/>
        <end position="350"/>
    </location>
</feature>
<dbReference type="GO" id="GO:0080008">
    <property type="term" value="C:Cul4-RING E3 ubiquitin ligase complex"/>
    <property type="evidence" value="ECO:0007669"/>
    <property type="project" value="TreeGrafter"/>
</dbReference>
<dbReference type="PANTHER" id="PTHR15574">
    <property type="entry name" value="WD REPEAT DOMAIN-CONTAINING FAMILY"/>
    <property type="match status" value="1"/>
</dbReference>
<feature type="compositionally biased region" description="Basic and acidic residues" evidence="4">
    <location>
        <begin position="322"/>
        <end position="344"/>
    </location>
</feature>
<keyword evidence="2" id="KW-0677">Repeat</keyword>
<feature type="compositionally biased region" description="Basic and acidic residues" evidence="4">
    <location>
        <begin position="298"/>
        <end position="313"/>
    </location>
</feature>
<dbReference type="FunFam" id="2.130.10.10:FF:000045">
    <property type="entry name" value="DDB1- and CUL4-associated factor 6 isoform X2"/>
    <property type="match status" value="1"/>
</dbReference>
<gene>
    <name evidence="5" type="ORF">DAT39_004386</name>
</gene>
<feature type="compositionally biased region" description="Pro residues" evidence="4">
    <location>
        <begin position="516"/>
        <end position="537"/>
    </location>
</feature>
<feature type="compositionally biased region" description="Low complexity" evidence="4">
    <location>
        <begin position="479"/>
        <end position="515"/>
    </location>
</feature>
<accession>A0A8J4UFP7</accession>
<comment type="caution">
    <text evidence="5">The sequence shown here is derived from an EMBL/GenBank/DDBJ whole genome shotgun (WGS) entry which is preliminary data.</text>
</comment>
<reference evidence="5" key="1">
    <citation type="submission" date="2020-07" db="EMBL/GenBank/DDBJ databases">
        <title>Clarias magur genome sequencing, assembly and annotation.</title>
        <authorList>
            <person name="Kushwaha B."/>
            <person name="Kumar R."/>
            <person name="Das P."/>
            <person name="Joshi C.G."/>
            <person name="Kumar D."/>
            <person name="Nagpure N.S."/>
            <person name="Pandey M."/>
            <person name="Agarwal S."/>
            <person name="Srivastava S."/>
            <person name="Singh M."/>
            <person name="Sahoo L."/>
            <person name="Jayasankar P."/>
            <person name="Meher P.K."/>
            <person name="Koringa P.G."/>
            <person name="Iquebal M.A."/>
            <person name="Das S.P."/>
            <person name="Bit A."/>
            <person name="Patnaik S."/>
            <person name="Patel N."/>
            <person name="Shah T.M."/>
            <person name="Hinsu A."/>
            <person name="Jena J.K."/>
        </authorList>
    </citation>
    <scope>NUCLEOTIDE SEQUENCE</scope>
    <source>
        <strain evidence="5">CIFAMagur01</strain>
        <tissue evidence="5">Testis</tissue>
    </source>
</reference>
<keyword evidence="1 3" id="KW-0853">WD repeat</keyword>
<feature type="region of interest" description="Disordered" evidence="4">
    <location>
        <begin position="731"/>
        <end position="955"/>
    </location>
</feature>
<feature type="compositionally biased region" description="Polar residues" evidence="4">
    <location>
        <begin position="368"/>
        <end position="377"/>
    </location>
</feature>
<dbReference type="Proteomes" id="UP000727407">
    <property type="component" value="Unassembled WGS sequence"/>
</dbReference>
<feature type="compositionally biased region" description="Low complexity" evidence="4">
    <location>
        <begin position="412"/>
        <end position="465"/>
    </location>
</feature>
<feature type="compositionally biased region" description="Polar residues" evidence="4">
    <location>
        <begin position="894"/>
        <end position="906"/>
    </location>
</feature>
<dbReference type="EMBL" id="QNUK01000039">
    <property type="protein sequence ID" value="KAF5905916.1"/>
    <property type="molecule type" value="Genomic_DNA"/>
</dbReference>
<feature type="compositionally biased region" description="Polar residues" evidence="4">
    <location>
        <begin position="926"/>
        <end position="935"/>
    </location>
</feature>
<feature type="compositionally biased region" description="Low complexity" evidence="4">
    <location>
        <begin position="782"/>
        <end position="794"/>
    </location>
</feature>
<dbReference type="SUPFAM" id="SSF50978">
    <property type="entry name" value="WD40 repeat-like"/>
    <property type="match status" value="1"/>
</dbReference>
<dbReference type="PROSITE" id="PS50096">
    <property type="entry name" value="IQ"/>
    <property type="match status" value="1"/>
</dbReference>
<dbReference type="InterPro" id="IPR015943">
    <property type="entry name" value="WD40/YVTN_repeat-like_dom_sf"/>
</dbReference>
<feature type="compositionally biased region" description="Polar residues" evidence="4">
    <location>
        <begin position="602"/>
        <end position="627"/>
    </location>
</feature>
<dbReference type="PROSITE" id="PS50082">
    <property type="entry name" value="WD_REPEATS_2"/>
    <property type="match status" value="2"/>
</dbReference>
<evidence type="ECO:0000313" key="5">
    <source>
        <dbReference type="EMBL" id="KAF5905916.1"/>
    </source>
</evidence>
<feature type="compositionally biased region" description="Gly residues" evidence="4">
    <location>
        <begin position="795"/>
        <end position="804"/>
    </location>
</feature>
<feature type="compositionally biased region" description="Pro residues" evidence="4">
    <location>
        <begin position="466"/>
        <end position="478"/>
    </location>
</feature>
<evidence type="ECO:0000256" key="1">
    <source>
        <dbReference type="ARBA" id="ARBA00022574"/>
    </source>
</evidence>